<sequence>MTSPIALCVIFALLFVGSTYRTTQFYKLNGKTYTEILEQPWFRVAHDPHYPIPLAFVNESNFGKHFLPEDDVYAPHEWTDEEKKYLPCLNLTCVCPYYGGKVSGSKCVLPNGSLLRKAVRKEVRMLTDGERLQIAIAFNEMKTSGMYDRYGFVHKYSGLHEGPGFFTWHREYLKRFEIAFRRFLPPGSQLGLPYWDSSLESELPDPRESIFFTPLFVGAVNQTGQIVDGPYAGWKTMEGTRKILRFVPNMEGGEVLNNARIDLVLDQKKIDMVLAASMPLETCKIRVIDDRLLAYSHDYVHYFINGDMKDTFSSTSDPIFYFHHTMIDHIWEMWRHLQQTREQREKDYLPPLSDCYPETHFANASLQELDPYTNQDVLSNSYTDNMYEYEKRPSCSLMKPNCGSKFLFCHPINGNLQCVAKLRLGAVCTGLENTPICYEGRCIRGRCVAKSVDQEANSVTESIM</sequence>
<dbReference type="GO" id="GO:0016491">
    <property type="term" value="F:oxidoreductase activity"/>
    <property type="evidence" value="ECO:0007669"/>
    <property type="project" value="InterPro"/>
</dbReference>
<dbReference type="InterPro" id="IPR002227">
    <property type="entry name" value="Tyrosinase_Cu-bd"/>
</dbReference>
<protein>
    <submittedName>
        <fullName evidence="6">Tyrosinase domain containing protein</fullName>
    </submittedName>
</protein>
<dbReference type="AlphaFoldDB" id="A0A7I4XWD5"/>
<dbReference type="OMA" id="VDCLWEE"/>
<dbReference type="PANTHER" id="PTHR11474:SF50">
    <property type="entry name" value="TYROSINASE COPPER-BINDING DOMAIN-CONTAINING PROTEIN"/>
    <property type="match status" value="1"/>
</dbReference>
<dbReference type="PROSITE" id="PS00498">
    <property type="entry name" value="TYROSINASE_2"/>
    <property type="match status" value="1"/>
</dbReference>
<evidence type="ECO:0000256" key="2">
    <source>
        <dbReference type="SAM" id="SignalP"/>
    </source>
</evidence>
<feature type="domain" description="Tyrosinase copper-binding" evidence="3">
    <location>
        <begin position="160"/>
        <end position="177"/>
    </location>
</feature>
<evidence type="ECO:0000313" key="6">
    <source>
        <dbReference type="WBParaSite" id="HCON_00012000-00001"/>
    </source>
</evidence>
<dbReference type="InterPro" id="IPR008922">
    <property type="entry name" value="Di-copper_centre_dom_sf"/>
</dbReference>
<dbReference type="WBParaSite" id="HCON_00012000-00001">
    <property type="protein sequence ID" value="HCON_00012000-00001"/>
    <property type="gene ID" value="HCON_00012000"/>
</dbReference>
<dbReference type="PRINTS" id="PR00092">
    <property type="entry name" value="TYROSINASE"/>
</dbReference>
<keyword evidence="5" id="KW-1185">Reference proteome</keyword>
<proteinExistence type="predicted"/>
<feature type="domain" description="Tyrosinase copper-binding" evidence="4">
    <location>
        <begin position="317"/>
        <end position="328"/>
    </location>
</feature>
<reference evidence="6" key="1">
    <citation type="submission" date="2020-12" db="UniProtKB">
        <authorList>
            <consortium name="WormBaseParasite"/>
        </authorList>
    </citation>
    <scope>IDENTIFICATION</scope>
    <source>
        <strain evidence="6">MHco3</strain>
    </source>
</reference>
<dbReference type="SUPFAM" id="SSF48056">
    <property type="entry name" value="Di-copper centre-containing domain"/>
    <property type="match status" value="1"/>
</dbReference>
<evidence type="ECO:0000259" key="3">
    <source>
        <dbReference type="PROSITE" id="PS00497"/>
    </source>
</evidence>
<evidence type="ECO:0000256" key="1">
    <source>
        <dbReference type="ARBA" id="ARBA00022723"/>
    </source>
</evidence>
<dbReference type="Proteomes" id="UP000025227">
    <property type="component" value="Unplaced"/>
</dbReference>
<name>A0A7I4XWD5_HAECO</name>
<evidence type="ECO:0000259" key="4">
    <source>
        <dbReference type="PROSITE" id="PS00498"/>
    </source>
</evidence>
<accession>A0A7I4XWD5</accession>
<evidence type="ECO:0000313" key="5">
    <source>
        <dbReference type="Proteomes" id="UP000025227"/>
    </source>
</evidence>
<feature type="chain" id="PRO_5029463971" evidence="2">
    <location>
        <begin position="22"/>
        <end position="464"/>
    </location>
</feature>
<dbReference type="InterPro" id="IPR050316">
    <property type="entry name" value="Tyrosinase/Hemocyanin"/>
</dbReference>
<feature type="signal peptide" evidence="2">
    <location>
        <begin position="1"/>
        <end position="21"/>
    </location>
</feature>
<organism evidence="5 6">
    <name type="scientific">Haemonchus contortus</name>
    <name type="common">Barber pole worm</name>
    <dbReference type="NCBI Taxonomy" id="6289"/>
    <lineage>
        <taxon>Eukaryota</taxon>
        <taxon>Metazoa</taxon>
        <taxon>Ecdysozoa</taxon>
        <taxon>Nematoda</taxon>
        <taxon>Chromadorea</taxon>
        <taxon>Rhabditida</taxon>
        <taxon>Rhabditina</taxon>
        <taxon>Rhabditomorpha</taxon>
        <taxon>Strongyloidea</taxon>
        <taxon>Trichostrongylidae</taxon>
        <taxon>Haemonchus</taxon>
    </lineage>
</organism>
<keyword evidence="2" id="KW-0732">Signal</keyword>
<dbReference type="Gene3D" id="1.10.1280.10">
    <property type="entry name" value="Di-copper center containing domain from catechol oxidase"/>
    <property type="match status" value="1"/>
</dbReference>
<dbReference type="PANTHER" id="PTHR11474">
    <property type="entry name" value="TYROSINASE FAMILY MEMBER"/>
    <property type="match status" value="1"/>
</dbReference>
<keyword evidence="1" id="KW-0479">Metal-binding</keyword>
<dbReference type="GO" id="GO:0046872">
    <property type="term" value="F:metal ion binding"/>
    <property type="evidence" value="ECO:0007669"/>
    <property type="project" value="UniProtKB-KW"/>
</dbReference>
<dbReference type="PROSITE" id="PS00497">
    <property type="entry name" value="TYROSINASE_1"/>
    <property type="match status" value="1"/>
</dbReference>
<dbReference type="OrthoDB" id="6132182at2759"/>
<dbReference type="Pfam" id="PF00264">
    <property type="entry name" value="Tyrosinase"/>
    <property type="match status" value="1"/>
</dbReference>